<keyword evidence="7 8" id="KW-0501">Molybdenum cofactor biosynthesis</keyword>
<evidence type="ECO:0000256" key="3">
    <source>
        <dbReference type="ARBA" id="ARBA00022723"/>
    </source>
</evidence>
<dbReference type="InterPro" id="IPR025877">
    <property type="entry name" value="MobA-like_NTP_Trfase"/>
</dbReference>
<comment type="caution">
    <text evidence="8">Lacks conserved residue(s) required for the propagation of feature annotation.</text>
</comment>
<dbReference type="Pfam" id="PF12804">
    <property type="entry name" value="NTP_transf_3"/>
    <property type="match status" value="2"/>
</dbReference>
<dbReference type="HAMAP" id="MF_00316">
    <property type="entry name" value="MobA"/>
    <property type="match status" value="1"/>
</dbReference>
<dbReference type="InterPro" id="IPR029044">
    <property type="entry name" value="Nucleotide-diphossugar_trans"/>
</dbReference>
<evidence type="ECO:0000256" key="7">
    <source>
        <dbReference type="ARBA" id="ARBA00023150"/>
    </source>
</evidence>
<dbReference type="Proteomes" id="UP000632766">
    <property type="component" value="Unassembled WGS sequence"/>
</dbReference>
<comment type="subcellular location">
    <subcellularLocation>
        <location evidence="8">Cytoplasm</location>
    </subcellularLocation>
</comment>
<dbReference type="NCBIfam" id="NF002741">
    <property type="entry name" value="PRK02726.1"/>
    <property type="match status" value="1"/>
</dbReference>
<evidence type="ECO:0000256" key="8">
    <source>
        <dbReference type="HAMAP-Rule" id="MF_00316"/>
    </source>
</evidence>
<dbReference type="GO" id="GO:0006777">
    <property type="term" value="P:Mo-molybdopterin cofactor biosynthetic process"/>
    <property type="evidence" value="ECO:0007669"/>
    <property type="project" value="UniProtKB-KW"/>
</dbReference>
<dbReference type="PANTHER" id="PTHR19136">
    <property type="entry name" value="MOLYBDENUM COFACTOR GUANYLYLTRANSFERASE"/>
    <property type="match status" value="1"/>
</dbReference>
<evidence type="ECO:0000256" key="5">
    <source>
        <dbReference type="ARBA" id="ARBA00022842"/>
    </source>
</evidence>
<protein>
    <recommendedName>
        <fullName evidence="8">Probable molybdenum cofactor guanylyltransferase</fullName>
        <shortName evidence="8">MoCo guanylyltransferase</shortName>
        <ecNumber evidence="8">2.7.7.77</ecNumber>
    </recommendedName>
    <alternativeName>
        <fullName evidence="8">GTP:molybdopterin guanylyltransferase</fullName>
    </alternativeName>
    <alternativeName>
        <fullName evidence="8">Mo-MPT guanylyltransferase</fullName>
    </alternativeName>
    <alternativeName>
        <fullName evidence="8">Molybdopterin guanylyltransferase</fullName>
    </alternativeName>
    <alternativeName>
        <fullName evidence="8">Molybdopterin-guanine dinucleotide synthase</fullName>
        <shortName evidence="8">MGD synthase</shortName>
    </alternativeName>
</protein>
<keyword evidence="5 8" id="KW-0460">Magnesium</keyword>
<dbReference type="GO" id="GO:0005737">
    <property type="term" value="C:cytoplasm"/>
    <property type="evidence" value="ECO:0007669"/>
    <property type="project" value="UniProtKB-SubCell"/>
</dbReference>
<keyword evidence="10" id="KW-0548">Nucleotidyltransferase</keyword>
<dbReference type="AlphaFoldDB" id="A0A8J7HPU3"/>
<feature type="domain" description="MobA-like NTP transferase" evidence="9">
    <location>
        <begin position="27"/>
        <end position="90"/>
    </location>
</feature>
<keyword evidence="6 8" id="KW-0342">GTP-binding</keyword>
<proteinExistence type="inferred from homology"/>
<dbReference type="PANTHER" id="PTHR19136:SF81">
    <property type="entry name" value="MOLYBDENUM COFACTOR GUANYLYLTRANSFERASE"/>
    <property type="match status" value="1"/>
</dbReference>
<dbReference type="GO" id="GO:0005525">
    <property type="term" value="F:GTP binding"/>
    <property type="evidence" value="ECO:0007669"/>
    <property type="project" value="UniProtKB-UniRule"/>
</dbReference>
<keyword evidence="11" id="KW-1185">Reference proteome</keyword>
<comment type="cofactor">
    <cofactor evidence="8">
        <name>Mg(2+)</name>
        <dbReference type="ChEBI" id="CHEBI:18420"/>
    </cofactor>
</comment>
<name>A0A8J7HPU3_9NOST</name>
<dbReference type="Gene3D" id="3.90.550.10">
    <property type="entry name" value="Spore Coat Polysaccharide Biosynthesis Protein SpsA, Chain A"/>
    <property type="match status" value="1"/>
</dbReference>
<accession>A0A8J7HPU3</accession>
<evidence type="ECO:0000256" key="1">
    <source>
        <dbReference type="ARBA" id="ARBA00022490"/>
    </source>
</evidence>
<evidence type="ECO:0000313" key="10">
    <source>
        <dbReference type="EMBL" id="MBH8561260.1"/>
    </source>
</evidence>
<comment type="function">
    <text evidence="8">Transfers a GMP moiety from GTP to Mo-molybdopterin (Mo-MPT) cofactor (Moco or molybdenum cofactor) to form Mo-molybdopterin guanine dinucleotide (Mo-MGD) cofactor.</text>
</comment>
<gene>
    <name evidence="8" type="primary">mobA</name>
    <name evidence="10" type="ORF">I8748_03555</name>
</gene>
<dbReference type="GO" id="GO:0046872">
    <property type="term" value="F:metal ion binding"/>
    <property type="evidence" value="ECO:0007669"/>
    <property type="project" value="UniProtKB-KW"/>
</dbReference>
<feature type="binding site" evidence="8">
    <location>
        <begin position="30"/>
        <end position="32"/>
    </location>
    <ligand>
        <name>GTP</name>
        <dbReference type="ChEBI" id="CHEBI:37565"/>
    </ligand>
</feature>
<evidence type="ECO:0000256" key="6">
    <source>
        <dbReference type="ARBA" id="ARBA00023134"/>
    </source>
</evidence>
<dbReference type="SUPFAM" id="SSF53448">
    <property type="entry name" value="Nucleotide-diphospho-sugar transferases"/>
    <property type="match status" value="1"/>
</dbReference>
<feature type="binding site" evidence="8">
    <location>
        <position position="150"/>
    </location>
    <ligand>
        <name>GTP</name>
        <dbReference type="ChEBI" id="CHEBI:37565"/>
    </ligand>
</feature>
<dbReference type="GO" id="GO:0061603">
    <property type="term" value="F:molybdenum cofactor guanylyltransferase activity"/>
    <property type="evidence" value="ECO:0007669"/>
    <property type="project" value="UniProtKB-EC"/>
</dbReference>
<reference evidence="10 11" key="1">
    <citation type="journal article" date="2021" name="Int. J. Syst. Evol. Microbiol.">
        <title>Amazonocrinis nigriterrae gen. nov., sp. nov., Atlanticothrix silvestris gen. nov., sp. nov. and Dendronalium phyllosphericum gen. nov., sp. nov., nostocacean cyanobacteria from Brazilian environments.</title>
        <authorList>
            <person name="Alvarenga D.O."/>
            <person name="Andreote A.P.D."/>
            <person name="Branco L.H.Z."/>
            <person name="Delbaje E."/>
            <person name="Cruz R.B."/>
            <person name="Varani A.M."/>
            <person name="Fiore M.F."/>
        </authorList>
    </citation>
    <scope>NUCLEOTIDE SEQUENCE [LARGE SCALE GENOMIC DNA]</scope>
    <source>
        <strain evidence="10 11">CENA67</strain>
    </source>
</reference>
<comment type="catalytic activity">
    <reaction evidence="8">
        <text>Mo-molybdopterin + GTP + H(+) = Mo-molybdopterin guanine dinucleotide + diphosphate</text>
        <dbReference type="Rhea" id="RHEA:34243"/>
        <dbReference type="ChEBI" id="CHEBI:15378"/>
        <dbReference type="ChEBI" id="CHEBI:33019"/>
        <dbReference type="ChEBI" id="CHEBI:37565"/>
        <dbReference type="ChEBI" id="CHEBI:71302"/>
        <dbReference type="ChEBI" id="CHEBI:71310"/>
        <dbReference type="EC" id="2.7.7.77"/>
    </reaction>
</comment>
<dbReference type="EMBL" id="JAECZC010000003">
    <property type="protein sequence ID" value="MBH8561260.1"/>
    <property type="molecule type" value="Genomic_DNA"/>
</dbReference>
<keyword evidence="3 8" id="KW-0479">Metal-binding</keyword>
<feature type="binding site" evidence="8">
    <location>
        <position position="42"/>
    </location>
    <ligand>
        <name>GTP</name>
        <dbReference type="ChEBI" id="CHEBI:37565"/>
    </ligand>
</feature>
<evidence type="ECO:0000256" key="2">
    <source>
        <dbReference type="ARBA" id="ARBA00022679"/>
    </source>
</evidence>
<dbReference type="EC" id="2.7.7.77" evidence="8"/>
<evidence type="ECO:0000256" key="4">
    <source>
        <dbReference type="ARBA" id="ARBA00022741"/>
    </source>
</evidence>
<sequence length="243" mass="26920">MGSRGEYFNLSSSSVQLHTQNSPVLSAIVLAGGKSSRMGRDKALIPIHGVPLLQLVCGIAQSCAETVYIVTPWSERYEHLLLPDCQFIKEVSLPIGDKKLEIQENTENTLIFPAPLLPCSPAPNTHGPLVGFAQGLAQVQTDWVLLLACDLPRLRVEVLQAWAAFLDNVRDEAIAALAAHPKGWEPLCGFYRRRCLPQLLEFINQGGRSFQQWLKQYPVEVLPLPAPEMLFNCNTPEDLAVIR</sequence>
<feature type="domain" description="MobA-like NTP transferase" evidence="9">
    <location>
        <begin position="114"/>
        <end position="214"/>
    </location>
</feature>
<dbReference type="InterPro" id="IPR013482">
    <property type="entry name" value="Molybde_CF_guanTrfase"/>
</dbReference>
<dbReference type="CDD" id="cd02503">
    <property type="entry name" value="MobA"/>
    <property type="match status" value="1"/>
</dbReference>
<keyword evidence="4 8" id="KW-0547">Nucleotide-binding</keyword>
<comment type="similarity">
    <text evidence="8">Belongs to the MobA family.</text>
</comment>
<evidence type="ECO:0000313" key="11">
    <source>
        <dbReference type="Proteomes" id="UP000632766"/>
    </source>
</evidence>
<comment type="caution">
    <text evidence="10">The sequence shown here is derived from an EMBL/GenBank/DDBJ whole genome shotgun (WGS) entry which is preliminary data.</text>
</comment>
<organism evidence="10 11">
    <name type="scientific">Amazonocrinis nigriterrae CENA67</name>
    <dbReference type="NCBI Taxonomy" id="2794033"/>
    <lineage>
        <taxon>Bacteria</taxon>
        <taxon>Bacillati</taxon>
        <taxon>Cyanobacteriota</taxon>
        <taxon>Cyanophyceae</taxon>
        <taxon>Nostocales</taxon>
        <taxon>Nostocaceae</taxon>
        <taxon>Amazonocrinis</taxon>
        <taxon>Amazonocrinis nigriterrae</taxon>
    </lineage>
</organism>
<feature type="binding site" evidence="8">
    <location>
        <position position="150"/>
    </location>
    <ligand>
        <name>Mg(2+)</name>
        <dbReference type="ChEBI" id="CHEBI:18420"/>
    </ligand>
</feature>
<keyword evidence="1 8" id="KW-0963">Cytoplasm</keyword>
<comment type="domain">
    <text evidence="8">The N-terminal domain determines nucleotide recognition and specific binding, while the C-terminal domain determines the specific binding to the target protein.</text>
</comment>
<keyword evidence="2 8" id="KW-0808">Transferase</keyword>
<evidence type="ECO:0000259" key="9">
    <source>
        <dbReference type="Pfam" id="PF12804"/>
    </source>
</evidence>